<dbReference type="Gene3D" id="2.60.40.10">
    <property type="entry name" value="Immunoglobulins"/>
    <property type="match status" value="1"/>
</dbReference>
<dbReference type="InterPro" id="IPR028203">
    <property type="entry name" value="PSII_CF48-like_dom"/>
</dbReference>
<dbReference type="AlphaFoldDB" id="A0A5C7GNP3"/>
<dbReference type="SUPFAM" id="SSF110296">
    <property type="entry name" value="Oligoxyloglucan reducing end-specific cellobiohydrolase"/>
    <property type="match status" value="1"/>
</dbReference>
<protein>
    <submittedName>
        <fullName evidence="7">T9SS type A sorting domain-containing protein</fullName>
    </submittedName>
</protein>
<evidence type="ECO:0000313" key="7">
    <source>
        <dbReference type="EMBL" id="TXG40113.1"/>
    </source>
</evidence>
<evidence type="ECO:0000256" key="3">
    <source>
        <dbReference type="ARBA" id="ARBA00023276"/>
    </source>
</evidence>
<comment type="caution">
    <text evidence="7">The sequence shown here is derived from an EMBL/GenBank/DDBJ whole genome shotgun (WGS) entry which is preliminary data.</text>
</comment>
<dbReference type="InterPro" id="IPR013783">
    <property type="entry name" value="Ig-like_fold"/>
</dbReference>
<sequence>MKKLITIKKFSIFVFSILCFNTGVFAQWESIPSGTTNNLWDVHFPSTNIGYAVGWNDTVLKTIDGGTTWAVQNTLLSGFRYYGVHFKNELSGFAVGRKEFDNGIVHYTTDGGANWFGKPLGFQDLLWNNIDFAEDNVYGIMVGQEGQIAYSDDGGDTWYKRISPAGTLGHVMDVDFVDEWNAIAVGYSSASVGFIIKTTDGGGSWSSIETNIAGGLYSVSFVDAQNGLAVGSGGRIYKTSDGGNSWSLKYTGTNTLNGVHFYDNEKAITVGNAGDIFVSQDGGANWEFQDSGTTFNLRGVCKNNNATAFATGVSGLIIKDNCAQSGTISFLDNTSPPFKASDLTVESKIYFYYNVEDNANVPPICTVVEEFQSFSGQLVKIGAQYLGNGLLQMWLDFSTDSTPKSLTISIPNSISQNGLSINFENKPPNFQLDLKVREDVKESVNVFGGAGVGLSLIEGGIGVGGASVALSKQSLTGSGGMGLKFTYDLSGAQTINRTFNVSAGVSAEIPAIGSNIPIVNEVLQGEVKLIGSFGQSMKFIDDSDTTKKAKAAYLMESFGLGSIPLSPFAGVYMVALKNVLVDLNPDLNGLYSTYHNSNQYGVGVEGNISVGYNFKFGETEFDFFQAGVNTSLSVSLESLIKENKKSIDIGLATAFDLSALDLKILNDKVDFGKQLNFNFGGKIGLNGTYDSTKGSIDKIGLVYESNESAQVSLLHRSVSRKYEFIIPESVIASNSGVDNLIGVTSDLLTLGESNKTFKAGVDYFTSNLDEIYSQNPLTLGEYSQHNIMQISESNSIGVKDNIGIDLSIVIGSGVGVSLGLEYGYLSESEYLKSEYVVINDTILPTVKNARNLDDLVSLSGEITDLLNGTTLLLDGAFDELISKVEQPIEDGIAFIVDIGDSTVELAGTLVSDGEKWVLRWLDPTYNTIFNKTSGFKSEVRQVYASKVSNAKEGIGLNKLVENSKLYIISNNLNLNLMDIGENPIETFDPVNLSITIDQAKVDELEFTDTEKALAKMYLYDDVNLVWEEVTGDNNVDINIVETQITKAGNYAIGIAYDPATMDNTAPEIQDHYPKEGNVTPPTEEYWATLYEALTGAGIDLAQTIIKIDDVEVAALWDPVNNKILYTPETPLTDGSHTFEVVVKDLNGNTNSIFSNFTVDSTLSTEFISDINTFRVYPNPTQNLLHIKGNISELNSISIYNALGQHVMSVGDNLERINISTLKPALYFVKLRTNEGERIIKIVKE</sequence>
<keyword evidence="2 4" id="KW-0732">Signal</keyword>
<keyword evidence="1" id="KW-0602">Photosynthesis</keyword>
<organism evidence="7 8">
    <name type="scientific">Seonamhaeicola maritimus</name>
    <dbReference type="NCBI Taxonomy" id="2591822"/>
    <lineage>
        <taxon>Bacteria</taxon>
        <taxon>Pseudomonadati</taxon>
        <taxon>Bacteroidota</taxon>
        <taxon>Flavobacteriia</taxon>
        <taxon>Flavobacteriales</taxon>
        <taxon>Flavobacteriaceae</taxon>
    </lineage>
</organism>
<dbReference type="Proteomes" id="UP000321080">
    <property type="component" value="Unassembled WGS sequence"/>
</dbReference>
<dbReference type="PANTHER" id="PTHR47199">
    <property type="entry name" value="PHOTOSYSTEM II STABILITY/ASSEMBLY FACTOR HCF136, CHLOROPLASTIC"/>
    <property type="match status" value="1"/>
</dbReference>
<keyword evidence="3" id="KW-0604">Photosystem II</keyword>
<feature type="signal peptide" evidence="4">
    <location>
        <begin position="1"/>
        <end position="26"/>
    </location>
</feature>
<feature type="domain" description="Photosynthesis system II assembly factor Ycf48/Hcf136-like" evidence="5">
    <location>
        <begin position="128"/>
        <end position="248"/>
    </location>
</feature>
<proteinExistence type="predicted"/>
<dbReference type="RefSeq" id="WP_147765462.1">
    <property type="nucleotide sequence ID" value="NZ_VRKQ01000006.1"/>
</dbReference>
<dbReference type="GO" id="GO:0015979">
    <property type="term" value="P:photosynthesis"/>
    <property type="evidence" value="ECO:0007669"/>
    <property type="project" value="UniProtKB-KW"/>
</dbReference>
<dbReference type="Pfam" id="PF14870">
    <property type="entry name" value="PSII_BNR"/>
    <property type="match status" value="2"/>
</dbReference>
<evidence type="ECO:0000256" key="2">
    <source>
        <dbReference type="ARBA" id="ARBA00022729"/>
    </source>
</evidence>
<dbReference type="GO" id="GO:0009523">
    <property type="term" value="C:photosystem II"/>
    <property type="evidence" value="ECO:0007669"/>
    <property type="project" value="UniProtKB-KW"/>
</dbReference>
<dbReference type="InterPro" id="IPR036278">
    <property type="entry name" value="Sialidase_sf"/>
</dbReference>
<dbReference type="InterPro" id="IPR015943">
    <property type="entry name" value="WD40/YVTN_repeat-like_dom_sf"/>
</dbReference>
<evidence type="ECO:0000313" key="8">
    <source>
        <dbReference type="Proteomes" id="UP000321080"/>
    </source>
</evidence>
<name>A0A5C7GNP3_9FLAO</name>
<dbReference type="InterPro" id="IPR026444">
    <property type="entry name" value="Secre_tail"/>
</dbReference>
<dbReference type="PANTHER" id="PTHR47199:SF2">
    <property type="entry name" value="PHOTOSYSTEM II STABILITY_ASSEMBLY FACTOR HCF136, CHLOROPLASTIC"/>
    <property type="match status" value="1"/>
</dbReference>
<evidence type="ECO:0000256" key="1">
    <source>
        <dbReference type="ARBA" id="ARBA00022531"/>
    </source>
</evidence>
<keyword evidence="8" id="KW-1185">Reference proteome</keyword>
<feature type="domain" description="Secretion system C-terminal sorting" evidence="6">
    <location>
        <begin position="1175"/>
        <end position="1241"/>
    </location>
</feature>
<dbReference type="SUPFAM" id="SSF50939">
    <property type="entry name" value="Sialidases"/>
    <property type="match status" value="1"/>
</dbReference>
<reference evidence="7 8" key="1">
    <citation type="submission" date="2019-08" db="EMBL/GenBank/DDBJ databases">
        <title>Seonamhaeicola sediminis sp. nov., isolated from marine sediment.</title>
        <authorList>
            <person name="Cao W.R."/>
        </authorList>
    </citation>
    <scope>NUCLEOTIDE SEQUENCE [LARGE SCALE GENOMIC DNA]</scope>
    <source>
        <strain evidence="7 8">1505</strain>
    </source>
</reference>
<dbReference type="EMBL" id="VRKQ01000006">
    <property type="protein sequence ID" value="TXG40113.1"/>
    <property type="molecule type" value="Genomic_DNA"/>
</dbReference>
<accession>A0A5C7GNP3</accession>
<dbReference type="Pfam" id="PF18962">
    <property type="entry name" value="Por_Secre_tail"/>
    <property type="match status" value="1"/>
</dbReference>
<dbReference type="OrthoDB" id="9764804at2"/>
<dbReference type="Gene3D" id="2.130.10.10">
    <property type="entry name" value="YVTN repeat-like/Quinoprotein amine dehydrogenase"/>
    <property type="match status" value="1"/>
</dbReference>
<feature type="domain" description="Photosynthesis system II assembly factor Ycf48/Hcf136-like" evidence="5">
    <location>
        <begin position="26"/>
        <end position="116"/>
    </location>
</feature>
<feature type="chain" id="PRO_5022927564" evidence="4">
    <location>
        <begin position="27"/>
        <end position="1244"/>
    </location>
</feature>
<gene>
    <name evidence="7" type="ORF">FUA22_00075</name>
</gene>
<evidence type="ECO:0000256" key="4">
    <source>
        <dbReference type="SAM" id="SignalP"/>
    </source>
</evidence>
<dbReference type="NCBIfam" id="TIGR04183">
    <property type="entry name" value="Por_Secre_tail"/>
    <property type="match status" value="1"/>
</dbReference>
<evidence type="ECO:0000259" key="5">
    <source>
        <dbReference type="Pfam" id="PF14870"/>
    </source>
</evidence>
<evidence type="ECO:0000259" key="6">
    <source>
        <dbReference type="Pfam" id="PF18962"/>
    </source>
</evidence>